<keyword evidence="5 9" id="KW-0812">Transmembrane</keyword>
<evidence type="ECO:0000256" key="5">
    <source>
        <dbReference type="ARBA" id="ARBA00022692"/>
    </source>
</evidence>
<dbReference type="GO" id="GO:0009401">
    <property type="term" value="P:phosphoenolpyruvate-dependent sugar phosphotransferase system"/>
    <property type="evidence" value="ECO:0007669"/>
    <property type="project" value="InterPro"/>
</dbReference>
<dbReference type="Pfam" id="PF02378">
    <property type="entry name" value="PTS_EIIC"/>
    <property type="match status" value="1"/>
</dbReference>
<keyword evidence="4 8" id="KW-0762">Sugar transport</keyword>
<dbReference type="GO" id="GO:0008982">
    <property type="term" value="F:protein-N(PI)-phosphohistidine-sugar phosphotransferase activity"/>
    <property type="evidence" value="ECO:0007669"/>
    <property type="project" value="UniProtKB-UniRule"/>
</dbReference>
<keyword evidence="2 8" id="KW-0813">Transport</keyword>
<dbReference type="InterPro" id="IPR004501">
    <property type="entry name" value="PTS_EIIC_3"/>
</dbReference>
<feature type="transmembrane region" description="Helical" evidence="9">
    <location>
        <begin position="189"/>
        <end position="210"/>
    </location>
</feature>
<dbReference type="InterPro" id="IPR004796">
    <property type="entry name" value="PTS_IIC_cello"/>
</dbReference>
<dbReference type="PIRSF" id="PIRSF006351">
    <property type="entry name" value="PTS_EIIC-Cellobiose"/>
    <property type="match status" value="1"/>
</dbReference>
<dbReference type="Proteomes" id="UP000515856">
    <property type="component" value="Chromosome"/>
</dbReference>
<sequence>MSVMETMQSKMEATLVPFAAKLNAQRHVAAVRDAFTLAFPLTLAGSIITLINYAILSPDGFIAKILHLGDLIPNLADFQAILSPVLNGTANIMSILIVFLTAYKLAGEKKGDQVLSGVTAIGTYFIIYPNYVNVENVGNALPMNFMGAQGLFVALLVGLLVGEFLTALQKNKRLAIKMPEAVPPAVAQSFNLLIPIIIILMGSSFLNYLFSFLADGGIQYVIYNAIQAPFASLGGNIFTILIFAVVQQFLWVLGIHGPNTLSALRTVMFAQQGIDNLAYYGANGTTIGTPFPITWAGINDAFGNTGGSGATLGMIIAIYLVARKDKQQFQIAKLATAPGLFNINEPLIFGLPIVMNPIYVIPFILAPVICNIFGYLCVSVFEIIPPVAVDVGWTTPGFLIPFLGSGGTNYLSLVVGILCVGISTLIYLPFVKAAAVANLKAAAKLEAQEDDDDAFDMSGL</sequence>
<keyword evidence="3 8" id="KW-1003">Cell membrane</keyword>
<comment type="subcellular location">
    <subcellularLocation>
        <location evidence="1">Cell membrane</location>
        <topology evidence="1">Multi-pass membrane protein</topology>
    </subcellularLocation>
</comment>
<feature type="transmembrane region" description="Helical" evidence="9">
    <location>
        <begin position="34"/>
        <end position="56"/>
    </location>
</feature>
<evidence type="ECO:0000256" key="7">
    <source>
        <dbReference type="ARBA" id="ARBA00023136"/>
    </source>
</evidence>
<comment type="function">
    <text evidence="8">The phosphoenolpyruvate-dependent sugar phosphotransferase system (PTS), a major carbohydrate active -transport system, catalyzes the phosphorylation of incoming sugar substrates concomitant with their translocation across the cell membrane.</text>
</comment>
<dbReference type="PANTHER" id="PTHR33989:SF4">
    <property type="entry name" value="PTS SYSTEM N,N'-DIACETYLCHITOBIOSE-SPECIFIC EIIC COMPONENT"/>
    <property type="match status" value="1"/>
</dbReference>
<dbReference type="AlphaFoldDB" id="A0A7G9GPE6"/>
<dbReference type="NCBIfam" id="TIGR00410">
    <property type="entry name" value="lacE"/>
    <property type="match status" value="1"/>
</dbReference>
<keyword evidence="6 9" id="KW-1133">Transmembrane helix</keyword>
<dbReference type="PANTHER" id="PTHR33989">
    <property type="match status" value="1"/>
</dbReference>
<evidence type="ECO:0000256" key="9">
    <source>
        <dbReference type="SAM" id="Phobius"/>
    </source>
</evidence>
<feature type="transmembrane region" description="Helical" evidence="9">
    <location>
        <begin position="410"/>
        <end position="430"/>
    </location>
</feature>
<feature type="transmembrane region" description="Helical" evidence="9">
    <location>
        <begin position="151"/>
        <end position="168"/>
    </location>
</feature>
<proteinExistence type="predicted"/>
<dbReference type="RefSeq" id="WP_117455863.1">
    <property type="nucleotide sequence ID" value="NZ_CP060636.1"/>
</dbReference>
<protein>
    <recommendedName>
        <fullName evidence="8">Permease IIC component</fullName>
    </recommendedName>
</protein>
<reference evidence="11 12" key="1">
    <citation type="submission" date="2020-08" db="EMBL/GenBank/DDBJ databases">
        <authorList>
            <person name="Liu C."/>
            <person name="Sun Q."/>
        </authorList>
    </citation>
    <scope>NUCLEOTIDE SEQUENCE [LARGE SCALE GENOMIC DNA]</scope>
    <source>
        <strain evidence="11 12">NSJ-61</strain>
    </source>
</reference>
<feature type="transmembrane region" description="Helical" evidence="9">
    <location>
        <begin position="277"/>
        <end position="295"/>
    </location>
</feature>
<evidence type="ECO:0000256" key="6">
    <source>
        <dbReference type="ARBA" id="ARBA00022989"/>
    </source>
</evidence>
<dbReference type="GO" id="GO:0005886">
    <property type="term" value="C:plasma membrane"/>
    <property type="evidence" value="ECO:0007669"/>
    <property type="project" value="UniProtKB-SubCell"/>
</dbReference>
<dbReference type="InterPro" id="IPR051088">
    <property type="entry name" value="PTS_Sugar-EIIC/EIIB"/>
</dbReference>
<dbReference type="KEGG" id="ehn:H9Q80_01615"/>
<evidence type="ECO:0000313" key="11">
    <source>
        <dbReference type="EMBL" id="QNM12678.1"/>
    </source>
</evidence>
<dbReference type="EMBL" id="CP060636">
    <property type="protein sequence ID" value="QNM12678.1"/>
    <property type="molecule type" value="Genomic_DNA"/>
</dbReference>
<gene>
    <name evidence="11" type="ORF">H9Q80_01615</name>
</gene>
<feature type="domain" description="PTS EIIC type-3" evidence="10">
    <location>
        <begin position="11"/>
        <end position="430"/>
    </location>
</feature>
<dbReference type="GO" id="GO:1902815">
    <property type="term" value="P:N,N'-diacetylchitobiose import"/>
    <property type="evidence" value="ECO:0007669"/>
    <property type="project" value="TreeGrafter"/>
</dbReference>
<evidence type="ECO:0000256" key="3">
    <source>
        <dbReference type="ARBA" id="ARBA00022475"/>
    </source>
</evidence>
<dbReference type="InterPro" id="IPR003352">
    <property type="entry name" value="PTS_EIIC"/>
</dbReference>
<evidence type="ECO:0000256" key="1">
    <source>
        <dbReference type="ARBA" id="ARBA00004651"/>
    </source>
</evidence>
<feature type="transmembrane region" description="Helical" evidence="9">
    <location>
        <begin position="230"/>
        <end position="256"/>
    </location>
</feature>
<name>A0A7G9GPE6_9FIRM</name>
<keyword evidence="12" id="KW-1185">Reference proteome</keyword>
<feature type="transmembrane region" description="Helical" evidence="9">
    <location>
        <begin position="359"/>
        <end position="380"/>
    </location>
</feature>
<evidence type="ECO:0000259" key="10">
    <source>
        <dbReference type="PROSITE" id="PS51105"/>
    </source>
</evidence>
<feature type="transmembrane region" description="Helical" evidence="9">
    <location>
        <begin position="81"/>
        <end position="102"/>
    </location>
</feature>
<accession>A0A7G9GPE6</accession>
<evidence type="ECO:0000256" key="4">
    <source>
        <dbReference type="ARBA" id="ARBA00022597"/>
    </source>
</evidence>
<dbReference type="PROSITE" id="PS51105">
    <property type="entry name" value="PTS_EIIC_TYPE_3"/>
    <property type="match status" value="1"/>
</dbReference>
<organism evidence="11 12">
    <name type="scientific">[Eubacterium] hominis</name>
    <dbReference type="NCBI Taxonomy" id="2764325"/>
    <lineage>
        <taxon>Bacteria</taxon>
        <taxon>Bacillati</taxon>
        <taxon>Bacillota</taxon>
        <taxon>Erysipelotrichia</taxon>
        <taxon>Erysipelotrichales</taxon>
        <taxon>Erysipelotrichaceae</taxon>
        <taxon>Amedibacillus</taxon>
    </lineage>
</organism>
<keyword evidence="7 8" id="KW-0472">Membrane</keyword>
<evidence type="ECO:0000313" key="12">
    <source>
        <dbReference type="Proteomes" id="UP000515856"/>
    </source>
</evidence>
<feature type="transmembrane region" description="Helical" evidence="9">
    <location>
        <begin position="114"/>
        <end position="131"/>
    </location>
</feature>
<evidence type="ECO:0000256" key="2">
    <source>
        <dbReference type="ARBA" id="ARBA00022448"/>
    </source>
</evidence>
<evidence type="ECO:0000256" key="8">
    <source>
        <dbReference type="PIRNR" id="PIRNR006351"/>
    </source>
</evidence>